<dbReference type="InterPro" id="IPR006194">
    <property type="entry name" value="Gly-tRNA-synth_heterodimer"/>
</dbReference>
<keyword evidence="4 11" id="KW-0963">Cytoplasm</keyword>
<evidence type="ECO:0000256" key="5">
    <source>
        <dbReference type="ARBA" id="ARBA00022598"/>
    </source>
</evidence>
<dbReference type="KEGG" id="tcd:AAIA72_11850"/>
<dbReference type="AlphaFoldDB" id="A0AB39UU51"/>
<dbReference type="InterPro" id="IPR015944">
    <property type="entry name" value="Gly-tRNA-synth_bsu"/>
</dbReference>
<dbReference type="Pfam" id="PF05746">
    <property type="entry name" value="DALR_1"/>
    <property type="match status" value="1"/>
</dbReference>
<evidence type="ECO:0000256" key="6">
    <source>
        <dbReference type="ARBA" id="ARBA00022741"/>
    </source>
</evidence>
<sequence>MQVADFLVELGTEELPPKALLSLARAFAEGIENGLRQARLDMGQVRHFAAPRRLAVKVSSLAVRQPDQVIERLGPAVAAAWQEDGTPTKACEGFARSCGTTPDQLITVETDKGARVGYRTTESGKPTAELLPEIVSQALDALPIPKRMRWGARRVEFVRPVHWLVMLLGEEVVPGTILGLEAGRETRGHRYHAPQALSLTSPADYPDKLAESGYVLADFEARRERIRQQVTDIARQTGGQAVIDDALLDEVTALNEWPVALLGNFEETFLEVPQEALISTMKENQKYFHVVDDQGRMLPHFITIANIESRDPRQVVEGNERVIRPRLSDARFFFQTDRKVPLTERLESLRSIVFQKDLGTLYDKAERMSRLAGHIAALIGSDPEQAALAARLAKADLATEMVLEFPELQGIMGGYYARHEGYPEAVASAIREHYQPRFAGDAVPANGVSQAVALADKIDTLVGIFGINQPPTGTRDPFGLRRAALGILRIIIENALPVDLQDLYREAASLHGNLPNANAVEDAVNYTLERLFGIYEEQGIPTPVVQAVMAKRPTAPLDFDRRVLAVAAFLAREEAEALAAASKRVGNILAKQAEGDLPAFDPVKLTDEAEKALAEALDQVEQEVSPLLTEGRYGEAMAALARLRAPVDRFFDEVMVMAEEPDLRANRIALLGRLHKLLTWTADIAHLQAAK</sequence>
<reference evidence="13" key="1">
    <citation type="submission" date="2024-05" db="EMBL/GenBank/DDBJ databases">
        <title>Genome sequencing of novel strain.</title>
        <authorList>
            <person name="Ganbat D."/>
            <person name="Ganbat S."/>
            <person name="Lee S.-J."/>
        </authorList>
    </citation>
    <scope>NUCLEOTIDE SEQUENCE</scope>
    <source>
        <strain evidence="13">SMD15-11</strain>
    </source>
</reference>
<evidence type="ECO:0000256" key="9">
    <source>
        <dbReference type="ARBA" id="ARBA00023146"/>
    </source>
</evidence>
<comment type="subcellular location">
    <subcellularLocation>
        <location evidence="1 11">Cytoplasm</location>
    </subcellularLocation>
</comment>
<keyword evidence="5 11" id="KW-0436">Ligase</keyword>
<dbReference type="NCBIfam" id="TIGR00211">
    <property type="entry name" value="glyS"/>
    <property type="match status" value="1"/>
</dbReference>
<evidence type="ECO:0000256" key="3">
    <source>
        <dbReference type="ARBA" id="ARBA00011209"/>
    </source>
</evidence>
<gene>
    <name evidence="11 13" type="primary">glyS</name>
    <name evidence="13" type="ORF">AAIA72_11850</name>
</gene>
<dbReference type="GO" id="GO:0006420">
    <property type="term" value="P:arginyl-tRNA aminoacylation"/>
    <property type="evidence" value="ECO:0007669"/>
    <property type="project" value="InterPro"/>
</dbReference>
<keyword evidence="6 11" id="KW-0547">Nucleotide-binding</keyword>
<evidence type="ECO:0000259" key="12">
    <source>
        <dbReference type="Pfam" id="PF05746"/>
    </source>
</evidence>
<name>A0AB39UU51_9GAMM</name>
<evidence type="ECO:0000256" key="7">
    <source>
        <dbReference type="ARBA" id="ARBA00022840"/>
    </source>
</evidence>
<evidence type="ECO:0000256" key="8">
    <source>
        <dbReference type="ARBA" id="ARBA00022917"/>
    </source>
</evidence>
<proteinExistence type="inferred from homology"/>
<keyword evidence="7 11" id="KW-0067">ATP-binding</keyword>
<dbReference type="PRINTS" id="PR01045">
    <property type="entry name" value="TRNASYNTHGB"/>
</dbReference>
<keyword evidence="9 11" id="KW-0030">Aminoacyl-tRNA synthetase</keyword>
<protein>
    <recommendedName>
        <fullName evidence="11">Glycine--tRNA ligase beta subunit</fullName>
        <ecNumber evidence="11">6.1.1.14</ecNumber>
    </recommendedName>
    <alternativeName>
        <fullName evidence="11">Glycyl-tRNA synthetase beta subunit</fullName>
        <shortName evidence="11">GlyRS</shortName>
    </alternativeName>
</protein>
<dbReference type="SUPFAM" id="SSF109604">
    <property type="entry name" value="HD-domain/PDEase-like"/>
    <property type="match status" value="1"/>
</dbReference>
<dbReference type="HAMAP" id="MF_00255">
    <property type="entry name" value="Gly_tRNA_synth_beta"/>
    <property type="match status" value="1"/>
</dbReference>
<dbReference type="PANTHER" id="PTHR30075">
    <property type="entry name" value="GLYCYL-TRNA SYNTHETASE"/>
    <property type="match status" value="1"/>
</dbReference>
<comment type="subunit">
    <text evidence="3 11">Tetramer of two alpha and two beta subunits.</text>
</comment>
<accession>A0AB39UU51</accession>
<dbReference type="InterPro" id="IPR008909">
    <property type="entry name" value="DALR_anticod-bd"/>
</dbReference>
<dbReference type="Pfam" id="PF02092">
    <property type="entry name" value="tRNA_synt_2f"/>
    <property type="match status" value="1"/>
</dbReference>
<evidence type="ECO:0000256" key="2">
    <source>
        <dbReference type="ARBA" id="ARBA00008226"/>
    </source>
</evidence>
<dbReference type="GO" id="GO:0005524">
    <property type="term" value="F:ATP binding"/>
    <property type="evidence" value="ECO:0007669"/>
    <property type="project" value="UniProtKB-UniRule"/>
</dbReference>
<evidence type="ECO:0000313" key="13">
    <source>
        <dbReference type="EMBL" id="XDT71496.1"/>
    </source>
</evidence>
<dbReference type="PANTHER" id="PTHR30075:SF2">
    <property type="entry name" value="GLYCINE--TRNA LIGASE, CHLOROPLASTIC_MITOCHONDRIAL 2"/>
    <property type="match status" value="1"/>
</dbReference>
<comment type="catalytic activity">
    <reaction evidence="10 11">
        <text>tRNA(Gly) + glycine + ATP = glycyl-tRNA(Gly) + AMP + diphosphate</text>
        <dbReference type="Rhea" id="RHEA:16013"/>
        <dbReference type="Rhea" id="RHEA-COMP:9664"/>
        <dbReference type="Rhea" id="RHEA-COMP:9683"/>
        <dbReference type="ChEBI" id="CHEBI:30616"/>
        <dbReference type="ChEBI" id="CHEBI:33019"/>
        <dbReference type="ChEBI" id="CHEBI:57305"/>
        <dbReference type="ChEBI" id="CHEBI:78442"/>
        <dbReference type="ChEBI" id="CHEBI:78522"/>
        <dbReference type="ChEBI" id="CHEBI:456215"/>
        <dbReference type="EC" id="6.1.1.14"/>
    </reaction>
</comment>
<comment type="similarity">
    <text evidence="2 11">Belongs to the class-II aminoacyl-tRNA synthetase family.</text>
</comment>
<dbReference type="PROSITE" id="PS50861">
    <property type="entry name" value="AA_TRNA_LIGASE_II_GLYAB"/>
    <property type="match status" value="1"/>
</dbReference>
<dbReference type="RefSeq" id="WP_369600532.1">
    <property type="nucleotide sequence ID" value="NZ_CP154858.1"/>
</dbReference>
<evidence type="ECO:0000256" key="1">
    <source>
        <dbReference type="ARBA" id="ARBA00004496"/>
    </source>
</evidence>
<evidence type="ECO:0000256" key="10">
    <source>
        <dbReference type="ARBA" id="ARBA00047937"/>
    </source>
</evidence>
<dbReference type="GO" id="GO:0004820">
    <property type="term" value="F:glycine-tRNA ligase activity"/>
    <property type="evidence" value="ECO:0007669"/>
    <property type="project" value="UniProtKB-UniRule"/>
</dbReference>
<feature type="domain" description="DALR anticodon binding" evidence="12">
    <location>
        <begin position="580"/>
        <end position="679"/>
    </location>
</feature>
<evidence type="ECO:0000256" key="4">
    <source>
        <dbReference type="ARBA" id="ARBA00022490"/>
    </source>
</evidence>
<dbReference type="GO" id="GO:0006426">
    <property type="term" value="P:glycyl-tRNA aminoacylation"/>
    <property type="evidence" value="ECO:0007669"/>
    <property type="project" value="UniProtKB-UniRule"/>
</dbReference>
<keyword evidence="8 11" id="KW-0648">Protein biosynthesis</keyword>
<dbReference type="EMBL" id="CP154858">
    <property type="protein sequence ID" value="XDT71496.1"/>
    <property type="molecule type" value="Genomic_DNA"/>
</dbReference>
<dbReference type="GO" id="GO:0005829">
    <property type="term" value="C:cytosol"/>
    <property type="evidence" value="ECO:0007669"/>
    <property type="project" value="TreeGrafter"/>
</dbReference>
<dbReference type="GO" id="GO:0004814">
    <property type="term" value="F:arginine-tRNA ligase activity"/>
    <property type="evidence" value="ECO:0007669"/>
    <property type="project" value="InterPro"/>
</dbReference>
<dbReference type="EC" id="6.1.1.14" evidence="11"/>
<evidence type="ECO:0000256" key="11">
    <source>
        <dbReference type="HAMAP-Rule" id="MF_00255"/>
    </source>
</evidence>
<organism evidence="13">
    <name type="scientific">Thermohahella caldifontis</name>
    <dbReference type="NCBI Taxonomy" id="3142973"/>
    <lineage>
        <taxon>Bacteria</taxon>
        <taxon>Pseudomonadati</taxon>
        <taxon>Pseudomonadota</taxon>
        <taxon>Gammaproteobacteria</taxon>
        <taxon>Oceanospirillales</taxon>
        <taxon>Hahellaceae</taxon>
        <taxon>Thermohahella</taxon>
    </lineage>
</organism>